<reference evidence="2 3" key="1">
    <citation type="submission" date="2018-08" db="EMBL/GenBank/DDBJ databases">
        <authorList>
            <person name="Laetsch R D."/>
            <person name="Stevens L."/>
            <person name="Kumar S."/>
            <person name="Blaxter L. M."/>
        </authorList>
    </citation>
    <scope>NUCLEOTIDE SEQUENCE [LARGE SCALE GENOMIC DNA]</scope>
</reference>
<feature type="region of interest" description="Disordered" evidence="1">
    <location>
        <begin position="1"/>
        <end position="27"/>
    </location>
</feature>
<evidence type="ECO:0000313" key="3">
    <source>
        <dbReference type="Proteomes" id="UP000277928"/>
    </source>
</evidence>
<organism evidence="2 3">
    <name type="scientific">Litomosoides sigmodontis</name>
    <name type="common">Filarial nematode worm</name>
    <dbReference type="NCBI Taxonomy" id="42156"/>
    <lineage>
        <taxon>Eukaryota</taxon>
        <taxon>Metazoa</taxon>
        <taxon>Ecdysozoa</taxon>
        <taxon>Nematoda</taxon>
        <taxon>Chromadorea</taxon>
        <taxon>Rhabditida</taxon>
        <taxon>Spirurina</taxon>
        <taxon>Spiruromorpha</taxon>
        <taxon>Filarioidea</taxon>
        <taxon>Onchocercidae</taxon>
        <taxon>Litomosoides</taxon>
    </lineage>
</organism>
<dbReference type="Proteomes" id="UP000277928">
    <property type="component" value="Unassembled WGS sequence"/>
</dbReference>
<accession>A0A3P6T0Y8</accession>
<sequence length="93" mass="10577">MNEEQRRSVFDRNPPFNSHRQQTEGINKPAAAAAVAVRGRLEAGAVTVRSVWHVPRRSRPLPLHLPHPDRLDRFQMFDACGSLNERLALLCHC</sequence>
<evidence type="ECO:0000256" key="1">
    <source>
        <dbReference type="SAM" id="MobiDB-lite"/>
    </source>
</evidence>
<gene>
    <name evidence="2" type="ORF">NLS_LOCUS4152</name>
</gene>
<feature type="compositionally biased region" description="Basic and acidic residues" evidence="1">
    <location>
        <begin position="1"/>
        <end position="10"/>
    </location>
</feature>
<protein>
    <submittedName>
        <fullName evidence="2">Uncharacterized protein</fullName>
    </submittedName>
</protein>
<keyword evidence="3" id="KW-1185">Reference proteome</keyword>
<name>A0A3P6T0Y8_LITSI</name>
<proteinExistence type="predicted"/>
<dbReference type="AlphaFoldDB" id="A0A3P6T0Y8"/>
<feature type="compositionally biased region" description="Polar residues" evidence="1">
    <location>
        <begin position="15"/>
        <end position="25"/>
    </location>
</feature>
<dbReference type="EMBL" id="UYRX01000253">
    <property type="protein sequence ID" value="VDK78637.1"/>
    <property type="molecule type" value="Genomic_DNA"/>
</dbReference>
<evidence type="ECO:0000313" key="2">
    <source>
        <dbReference type="EMBL" id="VDK78637.1"/>
    </source>
</evidence>